<organism evidence="4 5">
    <name type="scientific">Idiomarina abyssalis</name>
    <dbReference type="NCBI Taxonomy" id="86102"/>
    <lineage>
        <taxon>Bacteria</taxon>
        <taxon>Pseudomonadati</taxon>
        <taxon>Pseudomonadota</taxon>
        <taxon>Gammaproteobacteria</taxon>
        <taxon>Alteromonadales</taxon>
        <taxon>Idiomarinaceae</taxon>
        <taxon>Idiomarina</taxon>
    </lineage>
</organism>
<evidence type="ECO:0000313" key="4">
    <source>
        <dbReference type="EMBL" id="MBJ7316843.1"/>
    </source>
</evidence>
<keyword evidence="1" id="KW-0472">Membrane</keyword>
<evidence type="ECO:0000256" key="1">
    <source>
        <dbReference type="SAM" id="Phobius"/>
    </source>
</evidence>
<evidence type="ECO:0000313" key="3">
    <source>
        <dbReference type="EMBL" id="MBJ7265483.1"/>
    </source>
</evidence>
<dbReference type="InterPro" id="IPR056464">
    <property type="entry name" value="DotM_C"/>
</dbReference>
<dbReference type="AlphaFoldDB" id="A0A8I1GF20"/>
<name>A0A8I1GF20_9GAMM</name>
<evidence type="ECO:0000313" key="5">
    <source>
        <dbReference type="Proteomes" id="UP000621390"/>
    </source>
</evidence>
<protein>
    <recommendedName>
        <fullName evidence="2">DotM C-terminal cytoplasmic domain-containing protein</fullName>
    </recommendedName>
</protein>
<feature type="transmembrane region" description="Helical" evidence="1">
    <location>
        <begin position="14"/>
        <end position="34"/>
    </location>
</feature>
<keyword evidence="1" id="KW-0812">Transmembrane</keyword>
<dbReference type="Proteomes" id="UP000621390">
    <property type="component" value="Unassembled WGS sequence"/>
</dbReference>
<dbReference type="Pfam" id="PF23127">
    <property type="entry name" value="DotM_C"/>
    <property type="match status" value="2"/>
</dbReference>
<comment type="caution">
    <text evidence="4">The sequence shown here is derived from an EMBL/GenBank/DDBJ whole genome shotgun (WGS) entry which is preliminary data.</text>
</comment>
<dbReference type="EMBL" id="JAEMOP010000009">
    <property type="protein sequence ID" value="MBJ7316843.1"/>
    <property type="molecule type" value="Genomic_DNA"/>
</dbReference>
<accession>A0A8I1GF20</accession>
<proteinExistence type="predicted"/>
<evidence type="ECO:0000259" key="2">
    <source>
        <dbReference type="Pfam" id="PF23127"/>
    </source>
</evidence>
<feature type="domain" description="DotM C-terminal cytoplasmic" evidence="2">
    <location>
        <begin position="340"/>
        <end position="499"/>
    </location>
</feature>
<feature type="domain" description="DotM C-terminal cytoplasmic" evidence="2">
    <location>
        <begin position="195"/>
        <end position="287"/>
    </location>
</feature>
<evidence type="ECO:0000313" key="6">
    <source>
        <dbReference type="Proteomes" id="UP000655994"/>
    </source>
</evidence>
<dbReference type="RefSeq" id="WP_199493296.1">
    <property type="nucleotide sequence ID" value="NZ_JAEMOP010000009.1"/>
</dbReference>
<sequence length="526" mass="61175">MQNGNSHLLNANELLWVTLCAGIVIAAAVPAFIYDSFYSSLWLQYKTFEVSLTEPVLSWIPMLDHLPTLRGALENAQPRDLSGPLILAIERSTLWYTWIYMIPLIFWVYKIAKFKPENIGPLNSEEVIEAVTREIAPFNRHLIRHNPQKDPRLDATVGPYANRIGSFQYCMKHSILKLADDVVYEDEKRYIFDRDKAHQVMLKQMGNPFRGVDQLTPVRRWLLASFFLFLNLKKDDYFHYLGRLSYFYAAESKGKREKIQKEVTAMADKIIAENTTEKPIDSIFKRHLGSEALGNDIYMVMRELISEMDDAGFKPHSFKSILTTHHRDVWHRIINDQKSGVNYDSIEHMPRECQELLYLLYLCANGNQKQALKEARQLTKLSNMSSDEIDNLPTEIAYLSDQMSWYCIKRIKQTPYDKYKSAIASHHYELGFLLSMYCHAEQVGVITTARFTWLLFADRPLFWMLNDQGIPEHSSEVCYPRTHFYSELKAKRKLKRVEARHQIDTIIERLQGKVKLLDSAAENEAA</sequence>
<reference evidence="4 6" key="1">
    <citation type="submission" date="2020-09" db="EMBL/GenBank/DDBJ databases">
        <title>Draft Genomes of Bacterial Isolates from North Pond Shallow Sediments.</title>
        <authorList>
            <person name="Kiel Reese B."/>
            <person name="Mullis M."/>
            <person name="Weisend R.E."/>
        </authorList>
    </citation>
    <scope>NUCLEOTIDE SEQUENCE</scope>
    <source>
        <strain evidence="4">KJE-2</strain>
        <strain evidence="3 6">KJE-3</strain>
    </source>
</reference>
<keyword evidence="1" id="KW-1133">Transmembrane helix</keyword>
<dbReference type="EMBL" id="JAEMOS010000002">
    <property type="protein sequence ID" value="MBJ7265483.1"/>
    <property type="molecule type" value="Genomic_DNA"/>
</dbReference>
<keyword evidence="6" id="KW-1185">Reference proteome</keyword>
<dbReference type="Proteomes" id="UP000655994">
    <property type="component" value="Unassembled WGS sequence"/>
</dbReference>
<gene>
    <name evidence="3" type="ORF">JHC10_00860</name>
    <name evidence="4" type="ORF">JHC11_12680</name>
</gene>